<dbReference type="Proteomes" id="UP000186922">
    <property type="component" value="Unassembled WGS sequence"/>
</dbReference>
<sequence>MDASLWKEGGKRAAFKEALYYFNSLLFKLSLLYNGNKRMNTKSLDITSTHILLAPFLKMQLVFTESRFNLDENFLIPISLQKCFEPLDSLLCLLRMFRISTCTYISCLSQTDL</sequence>
<name>A0A1D1UXU2_RAMVA</name>
<protein>
    <submittedName>
        <fullName evidence="1">Uncharacterized protein</fullName>
    </submittedName>
</protein>
<accession>A0A1D1UXU2</accession>
<reference evidence="1 2" key="1">
    <citation type="journal article" date="2016" name="Nat. Commun.">
        <title>Extremotolerant tardigrade genome and improved radiotolerance of human cultured cells by tardigrade-unique protein.</title>
        <authorList>
            <person name="Hashimoto T."/>
            <person name="Horikawa D.D."/>
            <person name="Saito Y."/>
            <person name="Kuwahara H."/>
            <person name="Kozuka-Hata H."/>
            <person name="Shin-I T."/>
            <person name="Minakuchi Y."/>
            <person name="Ohishi K."/>
            <person name="Motoyama A."/>
            <person name="Aizu T."/>
            <person name="Enomoto A."/>
            <person name="Kondo K."/>
            <person name="Tanaka S."/>
            <person name="Hara Y."/>
            <person name="Koshikawa S."/>
            <person name="Sagara H."/>
            <person name="Miura T."/>
            <person name="Yokobori S."/>
            <person name="Miyagawa K."/>
            <person name="Suzuki Y."/>
            <person name="Kubo T."/>
            <person name="Oyama M."/>
            <person name="Kohara Y."/>
            <person name="Fujiyama A."/>
            <person name="Arakawa K."/>
            <person name="Katayama T."/>
            <person name="Toyoda A."/>
            <person name="Kunieda T."/>
        </authorList>
    </citation>
    <scope>NUCLEOTIDE SEQUENCE [LARGE SCALE GENOMIC DNA]</scope>
    <source>
        <strain evidence="1 2">YOKOZUNA-1</strain>
    </source>
</reference>
<organism evidence="1 2">
    <name type="scientific">Ramazzottius varieornatus</name>
    <name type="common">Water bear</name>
    <name type="synonym">Tardigrade</name>
    <dbReference type="NCBI Taxonomy" id="947166"/>
    <lineage>
        <taxon>Eukaryota</taxon>
        <taxon>Metazoa</taxon>
        <taxon>Ecdysozoa</taxon>
        <taxon>Tardigrada</taxon>
        <taxon>Eutardigrada</taxon>
        <taxon>Parachela</taxon>
        <taxon>Hypsibioidea</taxon>
        <taxon>Ramazzottiidae</taxon>
        <taxon>Ramazzottius</taxon>
    </lineage>
</organism>
<dbReference type="EMBL" id="BDGG01000001">
    <property type="protein sequence ID" value="GAU90968.1"/>
    <property type="molecule type" value="Genomic_DNA"/>
</dbReference>
<keyword evidence="2" id="KW-1185">Reference proteome</keyword>
<gene>
    <name evidence="1" type="primary">RvY_03312-1</name>
    <name evidence="1" type="synonym">RvY_03312.1</name>
    <name evidence="1" type="ORF">RvY_03312</name>
</gene>
<evidence type="ECO:0000313" key="2">
    <source>
        <dbReference type="Proteomes" id="UP000186922"/>
    </source>
</evidence>
<proteinExistence type="predicted"/>
<comment type="caution">
    <text evidence="1">The sequence shown here is derived from an EMBL/GenBank/DDBJ whole genome shotgun (WGS) entry which is preliminary data.</text>
</comment>
<dbReference type="AlphaFoldDB" id="A0A1D1UXU2"/>
<evidence type="ECO:0000313" key="1">
    <source>
        <dbReference type="EMBL" id="GAU90968.1"/>
    </source>
</evidence>